<evidence type="ECO:0000313" key="1">
    <source>
        <dbReference type="EMBL" id="KAG8539713.1"/>
    </source>
</evidence>
<evidence type="ECO:0008006" key="3">
    <source>
        <dbReference type="Google" id="ProtNLM"/>
    </source>
</evidence>
<sequence length="81" mass="9533">MDFILRCMDTCRFVIDTFLLLVQISGRCIKKTEKSTRHIREQHGAKLHTNLSLTLMYSLTVVQKKMLVDAFYFSIIHTRNI</sequence>
<gene>
    <name evidence="1" type="ORF">GDO81_020482</name>
</gene>
<name>A0AAV6Z163_ENGPU</name>
<evidence type="ECO:0000313" key="2">
    <source>
        <dbReference type="Proteomes" id="UP000824782"/>
    </source>
</evidence>
<dbReference type="Proteomes" id="UP000824782">
    <property type="component" value="Unassembled WGS sequence"/>
</dbReference>
<reference evidence="1" key="1">
    <citation type="thesis" date="2020" institute="ProQuest LLC" country="789 East Eisenhower Parkway, Ann Arbor, MI, USA">
        <title>Comparative Genomics and Chromosome Evolution.</title>
        <authorList>
            <person name="Mudd A.B."/>
        </authorList>
    </citation>
    <scope>NUCLEOTIDE SEQUENCE</scope>
    <source>
        <strain evidence="1">237g6f4</strain>
        <tissue evidence="1">Blood</tissue>
    </source>
</reference>
<dbReference type="EMBL" id="WNYA01013357">
    <property type="protein sequence ID" value="KAG8539713.1"/>
    <property type="molecule type" value="Genomic_DNA"/>
</dbReference>
<comment type="caution">
    <text evidence="1">The sequence shown here is derived from an EMBL/GenBank/DDBJ whole genome shotgun (WGS) entry which is preliminary data.</text>
</comment>
<proteinExistence type="predicted"/>
<keyword evidence="2" id="KW-1185">Reference proteome</keyword>
<protein>
    <recommendedName>
        <fullName evidence="3">Secreted protein</fullName>
    </recommendedName>
</protein>
<dbReference type="AlphaFoldDB" id="A0AAV6Z163"/>
<organism evidence="1 2">
    <name type="scientific">Engystomops pustulosus</name>
    <name type="common">Tungara frog</name>
    <name type="synonym">Physalaemus pustulosus</name>
    <dbReference type="NCBI Taxonomy" id="76066"/>
    <lineage>
        <taxon>Eukaryota</taxon>
        <taxon>Metazoa</taxon>
        <taxon>Chordata</taxon>
        <taxon>Craniata</taxon>
        <taxon>Vertebrata</taxon>
        <taxon>Euteleostomi</taxon>
        <taxon>Amphibia</taxon>
        <taxon>Batrachia</taxon>
        <taxon>Anura</taxon>
        <taxon>Neobatrachia</taxon>
        <taxon>Hyloidea</taxon>
        <taxon>Leptodactylidae</taxon>
        <taxon>Leiuperinae</taxon>
        <taxon>Engystomops</taxon>
    </lineage>
</organism>
<accession>A0AAV6Z163</accession>